<dbReference type="Pfam" id="PF11719">
    <property type="entry name" value="Drc1-Sld2"/>
    <property type="match status" value="1"/>
</dbReference>
<dbReference type="PANTHER" id="PTHR28124">
    <property type="entry name" value="DNA REPLICATION REGULATOR SLD2"/>
    <property type="match status" value="1"/>
</dbReference>
<dbReference type="EMBL" id="CP014502">
    <property type="protein sequence ID" value="ANB13869.1"/>
    <property type="molecule type" value="Genomic_DNA"/>
</dbReference>
<proteinExistence type="inferred from homology"/>
<evidence type="ECO:0000256" key="8">
    <source>
        <dbReference type="SAM" id="MobiDB-lite"/>
    </source>
</evidence>
<dbReference type="InterPro" id="IPR021110">
    <property type="entry name" value="DNA_rep_checkpnt_protein"/>
</dbReference>
<accession>A0A167EBE2</accession>
<evidence type="ECO:0000256" key="1">
    <source>
        <dbReference type="ARBA" id="ARBA00004123"/>
    </source>
</evidence>
<evidence type="ECO:0000313" key="10">
    <source>
        <dbReference type="Proteomes" id="UP000189580"/>
    </source>
</evidence>
<name>A0A167EBE2_9ASCO</name>
<reference evidence="9 10" key="1">
    <citation type="submission" date="2016-02" db="EMBL/GenBank/DDBJ databases">
        <title>Complete genome sequence and transcriptome regulation of the pentose utilising yeast Sugiyamaella lignohabitans.</title>
        <authorList>
            <person name="Bellasio M."/>
            <person name="Peymann A."/>
            <person name="Valli M."/>
            <person name="Sipitzky M."/>
            <person name="Graf A."/>
            <person name="Sauer M."/>
            <person name="Marx H."/>
            <person name="Mattanovich D."/>
        </authorList>
    </citation>
    <scope>NUCLEOTIDE SEQUENCE [LARGE SCALE GENOMIC DNA]</scope>
    <source>
        <strain evidence="9 10">CBS 10342</strain>
    </source>
</reference>
<organism evidence="9 10">
    <name type="scientific">Sugiyamaella lignohabitans</name>
    <dbReference type="NCBI Taxonomy" id="796027"/>
    <lineage>
        <taxon>Eukaryota</taxon>
        <taxon>Fungi</taxon>
        <taxon>Dikarya</taxon>
        <taxon>Ascomycota</taxon>
        <taxon>Saccharomycotina</taxon>
        <taxon>Dipodascomycetes</taxon>
        <taxon>Dipodascales</taxon>
        <taxon>Trichomonascaceae</taxon>
        <taxon>Sugiyamaella</taxon>
    </lineage>
</organism>
<dbReference type="CDD" id="cd22289">
    <property type="entry name" value="RecQL4_SLD2_NTD"/>
    <property type="match status" value="1"/>
</dbReference>
<evidence type="ECO:0000256" key="3">
    <source>
        <dbReference type="ARBA" id="ARBA00018363"/>
    </source>
</evidence>
<dbReference type="InterPro" id="IPR040203">
    <property type="entry name" value="Sld2"/>
</dbReference>
<dbReference type="AlphaFoldDB" id="A0A167EBE2"/>
<keyword evidence="4 7" id="KW-0235">DNA replication</keyword>
<keyword evidence="5 7" id="KW-0539">Nucleus</keyword>
<sequence length="423" mass="47360">MGTGPSQSEIHKIKLEIKKWEYSFQETHGRKPGYDDIRAIPDIHIKYKTYNRYKSGTSRASKNVDDNDQAAVRKLDKPLKSLAQYDQSTDGVTADSTGYVLTPHGTRSYREDLSIEYISRSPSRRSAEYDEGFKGNAASHRTPSTPQKKKNAEMAAAILAAKIGPTPQMDGRVLGIFEFTSPDAILQTPSAKKQKYNPSFENALLNTPSKKRTKSVASANPISPPRSDSPVRAVDSNSHAEPDANLSHTILATPAKSKTSSPFNMETPSKTPTYLNHRISSMADSPIAPRRLGRTLSSMMAELRDIKKEQETGGFDPDDGFDINEIADLNEEDLYSDFNDSQDDTKPKDSTEPGPIYKKKGQKRTTKRVKMKPILNENDPIDESAKRARTLPKKQPENFQRLKLHNSGYKTNKSKFFFGRRSR</sequence>
<dbReference type="KEGG" id="slb:AWJ20_4820"/>
<dbReference type="GO" id="GO:0003688">
    <property type="term" value="F:DNA replication origin binding"/>
    <property type="evidence" value="ECO:0007669"/>
    <property type="project" value="TreeGrafter"/>
</dbReference>
<evidence type="ECO:0000256" key="4">
    <source>
        <dbReference type="ARBA" id="ARBA00022705"/>
    </source>
</evidence>
<keyword evidence="6 7" id="KW-0131">Cell cycle</keyword>
<dbReference type="Gene3D" id="1.10.10.1460">
    <property type="match status" value="1"/>
</dbReference>
<comment type="function">
    <text evidence="7">Has a role in the initiation of DNA replication. Required at S-phase checkpoint.</text>
</comment>
<dbReference type="Proteomes" id="UP000189580">
    <property type="component" value="Chromosome d"/>
</dbReference>
<protein>
    <recommendedName>
        <fullName evidence="3 7">DNA replication regulator SLD2</fullName>
    </recommendedName>
</protein>
<evidence type="ECO:0000256" key="2">
    <source>
        <dbReference type="ARBA" id="ARBA00007276"/>
    </source>
</evidence>
<feature type="compositionally biased region" description="Basic residues" evidence="8">
    <location>
        <begin position="357"/>
        <end position="371"/>
    </location>
</feature>
<keyword evidence="10" id="KW-1185">Reference proteome</keyword>
<feature type="region of interest" description="Disordered" evidence="8">
    <location>
        <begin position="332"/>
        <end position="423"/>
    </location>
</feature>
<dbReference type="GO" id="GO:0006270">
    <property type="term" value="P:DNA replication initiation"/>
    <property type="evidence" value="ECO:0007669"/>
    <property type="project" value="UniProtKB-UniRule"/>
</dbReference>
<evidence type="ECO:0000256" key="6">
    <source>
        <dbReference type="ARBA" id="ARBA00023306"/>
    </source>
</evidence>
<gene>
    <name evidence="9" type="ORF">AWJ20_4820</name>
</gene>
<dbReference type="GeneID" id="30036994"/>
<feature type="region of interest" description="Disordered" evidence="8">
    <location>
        <begin position="124"/>
        <end position="149"/>
    </location>
</feature>
<dbReference type="OrthoDB" id="4097066at2759"/>
<comment type="subcellular location">
    <subcellularLocation>
        <location evidence="1 7">Nucleus</location>
    </subcellularLocation>
</comment>
<dbReference type="GO" id="GO:0000727">
    <property type="term" value="P:double-strand break repair via break-induced replication"/>
    <property type="evidence" value="ECO:0007669"/>
    <property type="project" value="TreeGrafter"/>
</dbReference>
<dbReference type="GO" id="GO:0003697">
    <property type="term" value="F:single-stranded DNA binding"/>
    <property type="evidence" value="ECO:0007669"/>
    <property type="project" value="TreeGrafter"/>
</dbReference>
<evidence type="ECO:0000256" key="5">
    <source>
        <dbReference type="ARBA" id="ARBA00023242"/>
    </source>
</evidence>
<evidence type="ECO:0000313" key="9">
    <source>
        <dbReference type="EMBL" id="ANB13869.1"/>
    </source>
</evidence>
<feature type="region of interest" description="Disordered" evidence="8">
    <location>
        <begin position="203"/>
        <end position="274"/>
    </location>
</feature>
<dbReference type="PANTHER" id="PTHR28124:SF1">
    <property type="entry name" value="DNA REPLICATION REGULATOR SLD2"/>
    <property type="match status" value="1"/>
</dbReference>
<dbReference type="RefSeq" id="XP_018736346.1">
    <property type="nucleotide sequence ID" value="XM_018881916.1"/>
</dbReference>
<dbReference type="GO" id="GO:1902977">
    <property type="term" value="P:mitotic DNA replication preinitiation complex assembly"/>
    <property type="evidence" value="ECO:0007669"/>
    <property type="project" value="TreeGrafter"/>
</dbReference>
<comment type="similarity">
    <text evidence="2 7">Belongs to the SLD2 family.</text>
</comment>
<evidence type="ECO:0000256" key="7">
    <source>
        <dbReference type="RuleBase" id="RU367067"/>
    </source>
</evidence>
<feature type="compositionally biased region" description="Polar residues" evidence="8">
    <location>
        <begin position="246"/>
        <end position="274"/>
    </location>
</feature>
<dbReference type="GO" id="GO:0031261">
    <property type="term" value="C:DNA replication preinitiation complex"/>
    <property type="evidence" value="ECO:0007669"/>
    <property type="project" value="TreeGrafter"/>
</dbReference>